<sequence length="114" mass="13245">MTKDSYLVPGLFLTPPFRGELEAMFPEKDAAFHHLGRYLFHPSNAVWRAVTSYHRSNLAGASRRVGIQIRVFQKKHPPRQVLEQLLSCVRGERCNTYYTRNSIMRLNICLNIQI</sequence>
<keyword evidence="5 6" id="KW-0961">Cell wall biogenesis/degradation</keyword>
<comment type="function">
    <text evidence="6">May be involved in cell wall biosynthesis.</text>
</comment>
<dbReference type="PANTHER" id="PTHR31889">
    <property type="entry name" value="FUCOSYLTRANSFERASE 2-RELATED"/>
    <property type="match status" value="1"/>
</dbReference>
<keyword evidence="4" id="KW-0325">Glycoprotein</keyword>
<dbReference type="GO" id="GO:0009969">
    <property type="term" value="P:xyloglucan biosynthetic process"/>
    <property type="evidence" value="ECO:0007669"/>
    <property type="project" value="TreeGrafter"/>
</dbReference>
<dbReference type="STRING" id="4540.A0A3L6RTE1"/>
<dbReference type="PANTHER" id="PTHR31889:SF4">
    <property type="entry name" value="FUCOSYLTRANSFERASE"/>
    <property type="match status" value="1"/>
</dbReference>
<dbReference type="GO" id="GO:0071555">
    <property type="term" value="P:cell wall organization"/>
    <property type="evidence" value="ECO:0007669"/>
    <property type="project" value="UniProtKB-UniRule"/>
</dbReference>
<evidence type="ECO:0000256" key="4">
    <source>
        <dbReference type="ARBA" id="ARBA00023180"/>
    </source>
</evidence>
<dbReference type="InterPro" id="IPR004938">
    <property type="entry name" value="XG_FTase"/>
</dbReference>
<dbReference type="GO" id="GO:0032580">
    <property type="term" value="C:Golgi cisterna membrane"/>
    <property type="evidence" value="ECO:0007669"/>
    <property type="project" value="UniProtKB-SubCell"/>
</dbReference>
<dbReference type="AlphaFoldDB" id="A0A3L6RTE1"/>
<keyword evidence="2 6" id="KW-0328">Glycosyltransferase</keyword>
<dbReference type="GO" id="GO:0042546">
    <property type="term" value="P:cell wall biogenesis"/>
    <property type="evidence" value="ECO:0007669"/>
    <property type="project" value="InterPro"/>
</dbReference>
<dbReference type="EMBL" id="PQIB02000007">
    <property type="protein sequence ID" value="RLN08594.1"/>
    <property type="molecule type" value="Genomic_DNA"/>
</dbReference>
<evidence type="ECO:0000313" key="7">
    <source>
        <dbReference type="EMBL" id="RLN08594.1"/>
    </source>
</evidence>
<organism evidence="7 8">
    <name type="scientific">Panicum miliaceum</name>
    <name type="common">Proso millet</name>
    <name type="synonym">Broomcorn millet</name>
    <dbReference type="NCBI Taxonomy" id="4540"/>
    <lineage>
        <taxon>Eukaryota</taxon>
        <taxon>Viridiplantae</taxon>
        <taxon>Streptophyta</taxon>
        <taxon>Embryophyta</taxon>
        <taxon>Tracheophyta</taxon>
        <taxon>Spermatophyta</taxon>
        <taxon>Magnoliopsida</taxon>
        <taxon>Liliopsida</taxon>
        <taxon>Poales</taxon>
        <taxon>Poaceae</taxon>
        <taxon>PACMAD clade</taxon>
        <taxon>Panicoideae</taxon>
        <taxon>Panicodae</taxon>
        <taxon>Paniceae</taxon>
        <taxon>Panicinae</taxon>
        <taxon>Panicum</taxon>
        <taxon>Panicum sect. Panicum</taxon>
    </lineage>
</organism>
<dbReference type="GO" id="GO:0008107">
    <property type="term" value="F:galactoside 2-alpha-L-fucosyltransferase activity"/>
    <property type="evidence" value="ECO:0007669"/>
    <property type="project" value="InterPro"/>
</dbReference>
<comment type="caution">
    <text evidence="7">The sequence shown here is derived from an EMBL/GenBank/DDBJ whole genome shotgun (WGS) entry which is preliminary data.</text>
</comment>
<proteinExistence type="inferred from homology"/>
<evidence type="ECO:0000313" key="8">
    <source>
        <dbReference type="Proteomes" id="UP000275267"/>
    </source>
</evidence>
<accession>A0A3L6RTE1</accession>
<gene>
    <name evidence="7" type="ORF">C2845_PM11G17670</name>
</gene>
<keyword evidence="3 6" id="KW-0808">Transferase</keyword>
<dbReference type="EC" id="2.4.1.-" evidence="6"/>
<evidence type="ECO:0000256" key="1">
    <source>
        <dbReference type="ARBA" id="ARBA00010481"/>
    </source>
</evidence>
<dbReference type="OrthoDB" id="428346at2759"/>
<protein>
    <recommendedName>
        <fullName evidence="6">Fucosyltransferase</fullName>
        <ecNumber evidence="6">2.4.1.-</ecNumber>
    </recommendedName>
</protein>
<comment type="subcellular location">
    <subcellularLocation>
        <location evidence="6">Golgi apparatus</location>
        <location evidence="6">Golgi stack membrane</location>
        <topology evidence="6">Single-pass type II membrane protein</topology>
    </subcellularLocation>
</comment>
<dbReference type="Proteomes" id="UP000275267">
    <property type="component" value="Unassembled WGS sequence"/>
</dbReference>
<reference evidence="8" key="1">
    <citation type="journal article" date="2019" name="Nat. Commun.">
        <title>The genome of broomcorn millet.</title>
        <authorList>
            <person name="Zou C."/>
            <person name="Miki D."/>
            <person name="Li D."/>
            <person name="Tang Q."/>
            <person name="Xiao L."/>
            <person name="Rajput S."/>
            <person name="Deng P."/>
            <person name="Jia W."/>
            <person name="Huang R."/>
            <person name="Zhang M."/>
            <person name="Sun Y."/>
            <person name="Hu J."/>
            <person name="Fu X."/>
            <person name="Schnable P.S."/>
            <person name="Li F."/>
            <person name="Zhang H."/>
            <person name="Feng B."/>
            <person name="Zhu X."/>
            <person name="Liu R."/>
            <person name="Schnable J.C."/>
            <person name="Zhu J.-K."/>
            <person name="Zhang H."/>
        </authorList>
    </citation>
    <scope>NUCLEOTIDE SEQUENCE [LARGE SCALE GENOMIC DNA]</scope>
</reference>
<keyword evidence="8" id="KW-1185">Reference proteome</keyword>
<name>A0A3L6RTE1_PANMI</name>
<comment type="similarity">
    <text evidence="1 6">Belongs to the glycosyltransferase 37 family.</text>
</comment>
<evidence type="ECO:0000256" key="6">
    <source>
        <dbReference type="RuleBase" id="RU367004"/>
    </source>
</evidence>
<dbReference type="Pfam" id="PF03254">
    <property type="entry name" value="XG_FTase"/>
    <property type="match status" value="1"/>
</dbReference>
<keyword evidence="6" id="KW-0333">Golgi apparatus</keyword>
<evidence type="ECO:0000256" key="3">
    <source>
        <dbReference type="ARBA" id="ARBA00022679"/>
    </source>
</evidence>
<evidence type="ECO:0000256" key="5">
    <source>
        <dbReference type="ARBA" id="ARBA00023316"/>
    </source>
</evidence>
<evidence type="ECO:0000256" key="2">
    <source>
        <dbReference type="ARBA" id="ARBA00022676"/>
    </source>
</evidence>